<dbReference type="InterPro" id="IPR012020">
    <property type="entry name" value="ABHD4"/>
</dbReference>
<dbReference type="Proteomes" id="UP000187209">
    <property type="component" value="Unassembled WGS sequence"/>
</dbReference>
<proteinExistence type="inferred from homology"/>
<dbReference type="EMBL" id="MPUH01000167">
    <property type="protein sequence ID" value="OMJ87823.1"/>
    <property type="molecule type" value="Genomic_DNA"/>
</dbReference>
<dbReference type="SUPFAM" id="SSF53474">
    <property type="entry name" value="alpha/beta-Hydrolases"/>
    <property type="match status" value="1"/>
</dbReference>
<dbReference type="InterPro" id="IPR050960">
    <property type="entry name" value="AB_hydrolase_4_sf"/>
</dbReference>
<dbReference type="GO" id="GO:0008126">
    <property type="term" value="F:acetylesterase activity"/>
    <property type="evidence" value="ECO:0007669"/>
    <property type="project" value="TreeGrafter"/>
</dbReference>
<sequence length="383" mass="43232">MLRSLSVIGLGYMAYVQIDSKIDLRYEKTPFNEQIVSKNPRLTSNFYPTPWLFNGALQALYGGFFGSKKNAPENEDYIVYNREFMRTKDGGLVSIDWKYPERYDESTKILLVAPGLTGHSGSGYLRSIVIEGAQDGYKVGVMHGRGIGGTPLKTFKVHHLCASEDYEFIIRKVQKKHPKAPIVALGTSMGAGLLLRHAAETGEKCLLKAIVAVATPFDYIKCRAKLNHWWPYFGFSDAYIVKSLHDQVDQVLVDLGMMEDDIKEKNINIDDILKVKSSQEFDEKFTIKICDYDSTEKYYLDASVDQHLHKIKVPVLALSSKDDPIVSIECVPVEKIVKNPNFILALTHIGGHVAFYSGFIPKRSYARLCLEYLDSVLNIQRKS</sequence>
<protein>
    <recommendedName>
        <fullName evidence="3">Serine aminopeptidase S33 domain-containing protein</fullName>
    </recommendedName>
</protein>
<dbReference type="PANTHER" id="PTHR10794">
    <property type="entry name" value="ABHYDROLASE DOMAIN-CONTAINING PROTEIN"/>
    <property type="match status" value="1"/>
</dbReference>
<dbReference type="OrthoDB" id="5954035at2759"/>
<dbReference type="AlphaFoldDB" id="A0A1R2CFP7"/>
<dbReference type="Gene3D" id="3.40.50.1820">
    <property type="entry name" value="alpha/beta hydrolase"/>
    <property type="match status" value="1"/>
</dbReference>
<dbReference type="GO" id="GO:0051793">
    <property type="term" value="P:medium-chain fatty acid catabolic process"/>
    <property type="evidence" value="ECO:0007669"/>
    <property type="project" value="TreeGrafter"/>
</dbReference>
<dbReference type="PIRSF" id="PIRSF005211">
    <property type="entry name" value="Ab_hydro_YheT"/>
    <property type="match status" value="1"/>
</dbReference>
<dbReference type="InterPro" id="IPR029058">
    <property type="entry name" value="AB_hydrolase_fold"/>
</dbReference>
<feature type="active site" description="Charge relay system" evidence="2">
    <location>
        <position position="188"/>
    </location>
</feature>
<gene>
    <name evidence="4" type="ORF">SteCoe_10387</name>
</gene>
<comment type="caution">
    <text evidence="4">The sequence shown here is derived from an EMBL/GenBank/DDBJ whole genome shotgun (WGS) entry which is preliminary data.</text>
</comment>
<comment type="similarity">
    <text evidence="1">Belongs to the AB hydrolase superfamily. AB hydrolase 4 family.</text>
</comment>
<keyword evidence="5" id="KW-1185">Reference proteome</keyword>
<reference evidence="4 5" key="1">
    <citation type="submission" date="2016-11" db="EMBL/GenBank/DDBJ databases">
        <title>The macronuclear genome of Stentor coeruleus: a giant cell with tiny introns.</title>
        <authorList>
            <person name="Slabodnick M."/>
            <person name="Ruby J.G."/>
            <person name="Reiff S.B."/>
            <person name="Swart E.C."/>
            <person name="Gosai S."/>
            <person name="Prabakaran S."/>
            <person name="Witkowska E."/>
            <person name="Larue G.E."/>
            <person name="Fisher S."/>
            <person name="Freeman R.M."/>
            <person name="Gunawardena J."/>
            <person name="Chu W."/>
            <person name="Stover N.A."/>
            <person name="Gregory B.D."/>
            <person name="Nowacki M."/>
            <person name="Derisi J."/>
            <person name="Roy S.W."/>
            <person name="Marshall W.F."/>
            <person name="Sood P."/>
        </authorList>
    </citation>
    <scope>NUCLEOTIDE SEQUENCE [LARGE SCALE GENOMIC DNA]</scope>
    <source>
        <strain evidence="4">WM001</strain>
    </source>
</reference>
<evidence type="ECO:0000313" key="4">
    <source>
        <dbReference type="EMBL" id="OMJ87823.1"/>
    </source>
</evidence>
<evidence type="ECO:0000313" key="5">
    <source>
        <dbReference type="Proteomes" id="UP000187209"/>
    </source>
</evidence>
<dbReference type="Pfam" id="PF12146">
    <property type="entry name" value="Hydrolase_4"/>
    <property type="match status" value="1"/>
</dbReference>
<dbReference type="GO" id="GO:0047372">
    <property type="term" value="F:monoacylglycerol lipase activity"/>
    <property type="evidence" value="ECO:0007669"/>
    <property type="project" value="TreeGrafter"/>
</dbReference>
<evidence type="ECO:0000256" key="2">
    <source>
        <dbReference type="PIRSR" id="PIRSR005211-1"/>
    </source>
</evidence>
<organism evidence="4 5">
    <name type="scientific">Stentor coeruleus</name>
    <dbReference type="NCBI Taxonomy" id="5963"/>
    <lineage>
        <taxon>Eukaryota</taxon>
        <taxon>Sar</taxon>
        <taxon>Alveolata</taxon>
        <taxon>Ciliophora</taxon>
        <taxon>Postciliodesmatophora</taxon>
        <taxon>Heterotrichea</taxon>
        <taxon>Heterotrichida</taxon>
        <taxon>Stentoridae</taxon>
        <taxon>Stentor</taxon>
    </lineage>
</organism>
<dbReference type="GO" id="GO:0051792">
    <property type="term" value="P:medium-chain fatty acid biosynthetic process"/>
    <property type="evidence" value="ECO:0007669"/>
    <property type="project" value="TreeGrafter"/>
</dbReference>
<feature type="active site" description="Charge relay system" evidence="2">
    <location>
        <position position="323"/>
    </location>
</feature>
<evidence type="ECO:0000256" key="1">
    <source>
        <dbReference type="ARBA" id="ARBA00010884"/>
    </source>
</evidence>
<dbReference type="PANTHER" id="PTHR10794:SF63">
    <property type="entry name" value="ALPHA_BETA HYDROLASE 1, ISOFORM A"/>
    <property type="match status" value="1"/>
</dbReference>
<feature type="domain" description="Serine aminopeptidase S33" evidence="3">
    <location>
        <begin position="106"/>
        <end position="328"/>
    </location>
</feature>
<name>A0A1R2CFP7_9CILI</name>
<dbReference type="InterPro" id="IPR022742">
    <property type="entry name" value="Hydrolase_4"/>
</dbReference>
<accession>A0A1R2CFP7</accession>
<feature type="active site" description="Charge relay system" evidence="2">
    <location>
        <position position="352"/>
    </location>
</feature>
<evidence type="ECO:0000259" key="3">
    <source>
        <dbReference type="Pfam" id="PF12146"/>
    </source>
</evidence>